<gene>
    <name evidence="2" type="ORF">GUITHDRAFT_150916</name>
</gene>
<accession>L1JTS1</accession>
<reference evidence="4" key="2">
    <citation type="submission" date="2012-11" db="EMBL/GenBank/DDBJ databases">
        <authorList>
            <person name="Kuo A."/>
            <person name="Curtis B.A."/>
            <person name="Tanifuji G."/>
            <person name="Burki F."/>
            <person name="Gruber A."/>
            <person name="Irimia M."/>
            <person name="Maruyama S."/>
            <person name="Arias M.C."/>
            <person name="Ball S.G."/>
            <person name="Gile G.H."/>
            <person name="Hirakawa Y."/>
            <person name="Hopkins J.F."/>
            <person name="Rensing S.A."/>
            <person name="Schmutz J."/>
            <person name="Symeonidi A."/>
            <person name="Elias M."/>
            <person name="Eveleigh R.J."/>
            <person name="Herman E.K."/>
            <person name="Klute M.J."/>
            <person name="Nakayama T."/>
            <person name="Obornik M."/>
            <person name="Reyes-Prieto A."/>
            <person name="Armbrust E.V."/>
            <person name="Aves S.J."/>
            <person name="Beiko R.G."/>
            <person name="Coutinho P."/>
            <person name="Dacks J.B."/>
            <person name="Durnford D.G."/>
            <person name="Fast N.M."/>
            <person name="Green B.R."/>
            <person name="Grisdale C."/>
            <person name="Hempe F."/>
            <person name="Henrissat B."/>
            <person name="Hoppner M.P."/>
            <person name="Ishida K.-I."/>
            <person name="Kim E."/>
            <person name="Koreny L."/>
            <person name="Kroth P.G."/>
            <person name="Liu Y."/>
            <person name="Malik S.-B."/>
            <person name="Maier U.G."/>
            <person name="McRose D."/>
            <person name="Mock T."/>
            <person name="Neilson J.A."/>
            <person name="Onodera N.T."/>
            <person name="Poole A.M."/>
            <person name="Pritham E.J."/>
            <person name="Richards T.A."/>
            <person name="Rocap G."/>
            <person name="Roy S.W."/>
            <person name="Sarai C."/>
            <person name="Schaack S."/>
            <person name="Shirato S."/>
            <person name="Slamovits C.H."/>
            <person name="Spencer D.F."/>
            <person name="Suzuki S."/>
            <person name="Worden A.Z."/>
            <person name="Zauner S."/>
            <person name="Barry K."/>
            <person name="Bell C."/>
            <person name="Bharti A.K."/>
            <person name="Crow J.A."/>
            <person name="Grimwood J."/>
            <person name="Kramer R."/>
            <person name="Lindquist E."/>
            <person name="Lucas S."/>
            <person name="Salamov A."/>
            <person name="McFadden G.I."/>
            <person name="Lane C.E."/>
            <person name="Keeling P.J."/>
            <person name="Gray M.W."/>
            <person name="Grigoriev I.V."/>
            <person name="Archibald J.M."/>
        </authorList>
    </citation>
    <scope>NUCLEOTIDE SEQUENCE</scope>
    <source>
        <strain evidence="4">CCMP2712</strain>
    </source>
</reference>
<keyword evidence="1" id="KW-0812">Transmembrane</keyword>
<evidence type="ECO:0000313" key="3">
    <source>
        <dbReference type="EnsemblProtists" id="EKX51478"/>
    </source>
</evidence>
<dbReference type="KEGG" id="gtt:GUITHDRAFT_150916"/>
<name>L1JTS1_GUITC</name>
<dbReference type="GeneID" id="17308193"/>
<evidence type="ECO:0000313" key="4">
    <source>
        <dbReference type="Proteomes" id="UP000011087"/>
    </source>
</evidence>
<dbReference type="EMBL" id="JH992975">
    <property type="protein sequence ID" value="EKX51478.1"/>
    <property type="molecule type" value="Genomic_DNA"/>
</dbReference>
<reference evidence="2 4" key="1">
    <citation type="journal article" date="2012" name="Nature">
        <title>Algal genomes reveal evolutionary mosaicism and the fate of nucleomorphs.</title>
        <authorList>
            <consortium name="DOE Joint Genome Institute"/>
            <person name="Curtis B.A."/>
            <person name="Tanifuji G."/>
            <person name="Burki F."/>
            <person name="Gruber A."/>
            <person name="Irimia M."/>
            <person name="Maruyama S."/>
            <person name="Arias M.C."/>
            <person name="Ball S.G."/>
            <person name="Gile G.H."/>
            <person name="Hirakawa Y."/>
            <person name="Hopkins J.F."/>
            <person name="Kuo A."/>
            <person name="Rensing S.A."/>
            <person name="Schmutz J."/>
            <person name="Symeonidi A."/>
            <person name="Elias M."/>
            <person name="Eveleigh R.J."/>
            <person name="Herman E.K."/>
            <person name="Klute M.J."/>
            <person name="Nakayama T."/>
            <person name="Obornik M."/>
            <person name="Reyes-Prieto A."/>
            <person name="Armbrust E.V."/>
            <person name="Aves S.J."/>
            <person name="Beiko R.G."/>
            <person name="Coutinho P."/>
            <person name="Dacks J.B."/>
            <person name="Durnford D.G."/>
            <person name="Fast N.M."/>
            <person name="Green B.R."/>
            <person name="Grisdale C.J."/>
            <person name="Hempel F."/>
            <person name="Henrissat B."/>
            <person name="Hoppner M.P."/>
            <person name="Ishida K."/>
            <person name="Kim E."/>
            <person name="Koreny L."/>
            <person name="Kroth P.G."/>
            <person name="Liu Y."/>
            <person name="Malik S.B."/>
            <person name="Maier U.G."/>
            <person name="McRose D."/>
            <person name="Mock T."/>
            <person name="Neilson J.A."/>
            <person name="Onodera N.T."/>
            <person name="Poole A.M."/>
            <person name="Pritham E.J."/>
            <person name="Richards T.A."/>
            <person name="Rocap G."/>
            <person name="Roy S.W."/>
            <person name="Sarai C."/>
            <person name="Schaack S."/>
            <person name="Shirato S."/>
            <person name="Slamovits C.H."/>
            <person name="Spencer D.F."/>
            <person name="Suzuki S."/>
            <person name="Worden A.Z."/>
            <person name="Zauner S."/>
            <person name="Barry K."/>
            <person name="Bell C."/>
            <person name="Bharti A.K."/>
            <person name="Crow J.A."/>
            <person name="Grimwood J."/>
            <person name="Kramer R."/>
            <person name="Lindquist E."/>
            <person name="Lucas S."/>
            <person name="Salamov A."/>
            <person name="McFadden G.I."/>
            <person name="Lane C.E."/>
            <person name="Keeling P.J."/>
            <person name="Gray M.W."/>
            <person name="Grigoriev I.V."/>
            <person name="Archibald J.M."/>
        </authorList>
    </citation>
    <scope>NUCLEOTIDE SEQUENCE</scope>
    <source>
        <strain evidence="2 4">CCMP2712</strain>
    </source>
</reference>
<evidence type="ECO:0000313" key="2">
    <source>
        <dbReference type="EMBL" id="EKX51478.1"/>
    </source>
</evidence>
<keyword evidence="1" id="KW-0472">Membrane</keyword>
<feature type="transmembrane region" description="Helical" evidence="1">
    <location>
        <begin position="50"/>
        <end position="76"/>
    </location>
</feature>
<reference evidence="3" key="3">
    <citation type="submission" date="2016-03" db="UniProtKB">
        <authorList>
            <consortium name="EnsemblProtists"/>
        </authorList>
    </citation>
    <scope>IDENTIFICATION</scope>
</reference>
<dbReference type="Proteomes" id="UP000011087">
    <property type="component" value="Unassembled WGS sequence"/>
</dbReference>
<dbReference type="PaxDb" id="55529-EKX51478"/>
<evidence type="ECO:0000256" key="1">
    <source>
        <dbReference type="SAM" id="Phobius"/>
    </source>
</evidence>
<dbReference type="RefSeq" id="XP_005838458.1">
    <property type="nucleotide sequence ID" value="XM_005838401.1"/>
</dbReference>
<protein>
    <submittedName>
        <fullName evidence="2 3">Uncharacterized protein</fullName>
    </submittedName>
</protein>
<sequence>MAPASALDLPGCPHGKAIDRPLVEPVGHEDAGDDDRCHGPMMHCILRGGVLRLSFFFLGMITSGPFFVGFGIPLLYPTNPSGGILYGTQLSDKADENVRGVRRDGHQRSSRCCFEDKPRGWCDRILYGFNTNNTKYTWREYARIDTEDTSRSDHAAVLGLVDLSFP</sequence>
<dbReference type="HOGENOM" id="CLU_1605822_0_0_1"/>
<proteinExistence type="predicted"/>
<keyword evidence="4" id="KW-1185">Reference proteome</keyword>
<organism evidence="2">
    <name type="scientific">Guillardia theta (strain CCMP2712)</name>
    <name type="common">Cryptophyte</name>
    <dbReference type="NCBI Taxonomy" id="905079"/>
    <lineage>
        <taxon>Eukaryota</taxon>
        <taxon>Cryptophyceae</taxon>
        <taxon>Pyrenomonadales</taxon>
        <taxon>Geminigeraceae</taxon>
        <taxon>Guillardia</taxon>
    </lineage>
</organism>
<dbReference type="EnsemblProtists" id="EKX51478">
    <property type="protein sequence ID" value="EKX51478"/>
    <property type="gene ID" value="GUITHDRAFT_150916"/>
</dbReference>
<keyword evidence="1" id="KW-1133">Transmembrane helix</keyword>
<dbReference type="AlphaFoldDB" id="L1JTS1"/>